<evidence type="ECO:0008006" key="4">
    <source>
        <dbReference type="Google" id="ProtNLM"/>
    </source>
</evidence>
<evidence type="ECO:0000313" key="2">
    <source>
        <dbReference type="EMBL" id="ATW33682.1"/>
    </source>
</evidence>
<gene>
    <name evidence="2" type="ORF">BJP43_04650</name>
</gene>
<evidence type="ECO:0000256" key="1">
    <source>
        <dbReference type="SAM" id="MobiDB-lite"/>
    </source>
</evidence>
<feature type="region of interest" description="Disordered" evidence="1">
    <location>
        <begin position="1"/>
        <end position="43"/>
    </location>
</feature>
<reference evidence="3" key="1">
    <citation type="submission" date="2016-10" db="EMBL/GenBank/DDBJ databases">
        <authorList>
            <person name="Chevignon G."/>
        </authorList>
    </citation>
    <scope>NUCLEOTIDE SEQUENCE [LARGE SCALE GENOMIC DNA]</scope>
    <source>
        <strain evidence="3">ZA17</strain>
    </source>
</reference>
<accession>A0A2D3TD03</accession>
<protein>
    <recommendedName>
        <fullName evidence="4">CopG family transcriptional regulator</fullName>
    </recommendedName>
</protein>
<name>A0A2D3TD03_9ENTR</name>
<organism evidence="2 3">
    <name type="scientific">Candidatus Williamhamiltonella defendens</name>
    <dbReference type="NCBI Taxonomy" id="138072"/>
    <lineage>
        <taxon>Bacteria</taxon>
        <taxon>Pseudomonadati</taxon>
        <taxon>Pseudomonadota</taxon>
        <taxon>Gammaproteobacteria</taxon>
        <taxon>Enterobacterales</taxon>
        <taxon>Enterobacteriaceae</taxon>
        <taxon>aphid secondary symbionts</taxon>
        <taxon>Candidatus Williamhamiltonella</taxon>
    </lineage>
</organism>
<proteinExistence type="predicted"/>
<dbReference type="AlphaFoldDB" id="A0A2D3TD03"/>
<feature type="compositionally biased region" description="Basic and acidic residues" evidence="1">
    <location>
        <begin position="23"/>
        <end position="35"/>
    </location>
</feature>
<evidence type="ECO:0000313" key="3">
    <source>
        <dbReference type="Proteomes" id="UP000229055"/>
    </source>
</evidence>
<dbReference type="Proteomes" id="UP000229055">
    <property type="component" value="Chromosome"/>
</dbReference>
<dbReference type="RefSeq" id="WP_100096424.1">
    <property type="nucleotide sequence ID" value="NZ_CP017613.1"/>
</dbReference>
<reference evidence="3" key="2">
    <citation type="submission" date="2017-11" db="EMBL/GenBank/DDBJ databases">
        <title>PacBio sequencing of new strain of the secondary endosymbiont Candidatus Hamiltonella defensa.</title>
        <authorList>
            <person name="Strand M.R."/>
            <person name="Oliver K."/>
        </authorList>
    </citation>
    <scope>NUCLEOTIDE SEQUENCE [LARGE SCALE GENOMIC DNA]</scope>
    <source>
        <strain evidence="3">ZA17</strain>
    </source>
</reference>
<dbReference type="EMBL" id="CP017613">
    <property type="protein sequence ID" value="ATW33682.1"/>
    <property type="molecule type" value="Genomic_DNA"/>
</dbReference>
<sequence>MLKKPKQRNELTSEEADLLANRLADRPYGEEKKGQGSENEMARTTISLPQSLLRAIEDKALFNKRLGIEPKNVSAIIREALNKCFY</sequence>